<sequence>MKLNLPLFFHHLKGRLRSVGLQFALAYGALFIGSALLFLSFVWWGTVGLIERQTERSITADAKVMLQTAKIKGHSGVVGLLNERLEQDVDDNALYLLVSPEGQWIAGNLLEWPQIIRKDGVWYSVPVKRVDLENMAKVKAFTMPDGDRLLIGRDMSGHTLLSHMLTEMLLWTFLMVSLLAIGGGWLTRRMLRRIIASISRTTQAITQGDMSRRLPVQGRDKEIDEVAHTINEMLDRTARLMDGVKQVSNSIAHDLRTPITRARTQLEDASANAETAEELRTAIDQTVRNLDHLTDVCAALLRIAQIEAGARRSAFAPFDFIIALRDVIELYEVAIEDQGLKLVHTLPESMPCFGDRAMYQQAIANLFDNAIKFSPPTQQSQLRLRPCHHAPIPMAMQQCA</sequence>
<evidence type="ECO:0000256" key="5">
    <source>
        <dbReference type="ARBA" id="ARBA00022679"/>
    </source>
</evidence>
<dbReference type="SUPFAM" id="SSF158472">
    <property type="entry name" value="HAMP domain-like"/>
    <property type="match status" value="1"/>
</dbReference>
<keyword evidence="6 12" id="KW-0418">Kinase</keyword>
<evidence type="ECO:0000313" key="13">
    <source>
        <dbReference type="Proteomes" id="UP000270034"/>
    </source>
</evidence>
<feature type="domain" description="Histidine kinase" evidence="10">
    <location>
        <begin position="250"/>
        <end position="385"/>
    </location>
</feature>
<dbReference type="PROSITE" id="PS50109">
    <property type="entry name" value="HIS_KIN"/>
    <property type="match status" value="1"/>
</dbReference>
<protein>
    <recommendedName>
        <fullName evidence="3">histidine kinase</fullName>
        <ecNumber evidence="3">2.7.13.3</ecNumber>
    </recommendedName>
</protein>
<evidence type="ECO:0000259" key="10">
    <source>
        <dbReference type="PROSITE" id="PS50109"/>
    </source>
</evidence>
<evidence type="ECO:0000256" key="7">
    <source>
        <dbReference type="ARBA" id="ARBA00023012"/>
    </source>
</evidence>
<dbReference type="SUPFAM" id="SSF55874">
    <property type="entry name" value="ATPase domain of HSP90 chaperone/DNA topoisomerase II/histidine kinase"/>
    <property type="match status" value="1"/>
</dbReference>
<dbReference type="AlphaFoldDB" id="A0A2Z5ZLF5"/>
<dbReference type="PROSITE" id="PS50885">
    <property type="entry name" value="HAMP"/>
    <property type="match status" value="1"/>
</dbReference>
<comment type="catalytic activity">
    <reaction evidence="1">
        <text>ATP + protein L-histidine = ADP + protein N-phospho-L-histidine.</text>
        <dbReference type="EC" id="2.7.13.3"/>
    </reaction>
</comment>
<dbReference type="PANTHER" id="PTHR45436:SF8">
    <property type="entry name" value="HISTIDINE KINASE"/>
    <property type="match status" value="1"/>
</dbReference>
<evidence type="ECO:0000256" key="4">
    <source>
        <dbReference type="ARBA" id="ARBA00022553"/>
    </source>
</evidence>
<dbReference type="SMART" id="SM00304">
    <property type="entry name" value="HAMP"/>
    <property type="match status" value="1"/>
</dbReference>
<dbReference type="SUPFAM" id="SSF47384">
    <property type="entry name" value="Homodimeric domain of signal transducing histidine kinase"/>
    <property type="match status" value="1"/>
</dbReference>
<gene>
    <name evidence="12" type="ORF">AcetOrient_orf04533</name>
</gene>
<evidence type="ECO:0000313" key="12">
    <source>
        <dbReference type="EMBL" id="BBC81346.1"/>
    </source>
</evidence>
<proteinExistence type="predicted"/>
<keyword evidence="9" id="KW-0812">Transmembrane</keyword>
<dbReference type="EC" id="2.7.13.3" evidence="3"/>
<evidence type="ECO:0000256" key="6">
    <source>
        <dbReference type="ARBA" id="ARBA00022777"/>
    </source>
</evidence>
<dbReference type="Gene3D" id="6.10.340.10">
    <property type="match status" value="1"/>
</dbReference>
<dbReference type="Proteomes" id="UP000270034">
    <property type="component" value="Chromosome"/>
</dbReference>
<dbReference type="InterPro" id="IPR050428">
    <property type="entry name" value="TCS_sensor_his_kinase"/>
</dbReference>
<feature type="domain" description="HAMP" evidence="11">
    <location>
        <begin position="189"/>
        <end position="242"/>
    </location>
</feature>
<dbReference type="EMBL" id="AP018515">
    <property type="protein sequence ID" value="BBC81346.1"/>
    <property type="molecule type" value="Genomic_DNA"/>
</dbReference>
<dbReference type="InterPro" id="IPR003661">
    <property type="entry name" value="HisK_dim/P_dom"/>
</dbReference>
<dbReference type="Pfam" id="PF00672">
    <property type="entry name" value="HAMP"/>
    <property type="match status" value="1"/>
</dbReference>
<dbReference type="PANTHER" id="PTHR45436">
    <property type="entry name" value="SENSOR HISTIDINE KINASE YKOH"/>
    <property type="match status" value="1"/>
</dbReference>
<evidence type="ECO:0000256" key="9">
    <source>
        <dbReference type="SAM" id="Phobius"/>
    </source>
</evidence>
<dbReference type="InterPro" id="IPR003660">
    <property type="entry name" value="HAMP_dom"/>
</dbReference>
<feature type="transmembrane region" description="Helical" evidence="9">
    <location>
        <begin position="21"/>
        <end position="44"/>
    </location>
</feature>
<dbReference type="Gene3D" id="1.10.287.130">
    <property type="match status" value="1"/>
</dbReference>
<dbReference type="GO" id="GO:0005886">
    <property type="term" value="C:plasma membrane"/>
    <property type="evidence" value="ECO:0007669"/>
    <property type="project" value="TreeGrafter"/>
</dbReference>
<dbReference type="Gene3D" id="3.30.565.10">
    <property type="entry name" value="Histidine kinase-like ATPase, C-terminal domain"/>
    <property type="match status" value="1"/>
</dbReference>
<keyword evidence="7" id="KW-0902">Two-component regulatory system</keyword>
<keyword evidence="9" id="KW-0472">Membrane</keyword>
<keyword evidence="5" id="KW-0808">Transferase</keyword>
<dbReference type="KEGG" id="aot:AcetOri_orf04533"/>
<dbReference type="Pfam" id="PF00512">
    <property type="entry name" value="HisKA"/>
    <property type="match status" value="1"/>
</dbReference>
<dbReference type="InterPro" id="IPR005467">
    <property type="entry name" value="His_kinase_dom"/>
</dbReference>
<evidence type="ECO:0000256" key="1">
    <source>
        <dbReference type="ARBA" id="ARBA00000085"/>
    </source>
</evidence>
<dbReference type="CDD" id="cd00082">
    <property type="entry name" value="HisKA"/>
    <property type="match status" value="1"/>
</dbReference>
<accession>A0A2Z5ZLF5</accession>
<feature type="transmembrane region" description="Helical" evidence="9">
    <location>
        <begin position="168"/>
        <end position="187"/>
    </location>
</feature>
<keyword evidence="4" id="KW-0597">Phosphoprotein</keyword>
<comment type="subcellular location">
    <subcellularLocation>
        <location evidence="2">Membrane</location>
    </subcellularLocation>
</comment>
<keyword evidence="8" id="KW-0175">Coiled coil</keyword>
<evidence type="ECO:0000259" key="11">
    <source>
        <dbReference type="PROSITE" id="PS50885"/>
    </source>
</evidence>
<name>A0A2Z5ZLF5_9PROT</name>
<reference evidence="12 13" key="1">
    <citation type="submission" date="2018-02" db="EMBL/GenBank/DDBJ databases">
        <title>Acetobacter orientalis genome.</title>
        <authorList>
            <person name="Nakashima N."/>
            <person name="Tamura T."/>
        </authorList>
    </citation>
    <scope>NUCLEOTIDE SEQUENCE [LARGE SCALE GENOMIC DNA]</scope>
    <source>
        <strain evidence="12 13">FAN1</strain>
    </source>
</reference>
<dbReference type="InterPro" id="IPR036890">
    <property type="entry name" value="HATPase_C_sf"/>
</dbReference>
<evidence type="ECO:0000256" key="3">
    <source>
        <dbReference type="ARBA" id="ARBA00012438"/>
    </source>
</evidence>
<keyword evidence="9" id="KW-1133">Transmembrane helix</keyword>
<dbReference type="InterPro" id="IPR036097">
    <property type="entry name" value="HisK_dim/P_sf"/>
</dbReference>
<dbReference type="SMART" id="SM00388">
    <property type="entry name" value="HisKA"/>
    <property type="match status" value="1"/>
</dbReference>
<dbReference type="GO" id="GO:0000155">
    <property type="term" value="F:phosphorelay sensor kinase activity"/>
    <property type="evidence" value="ECO:0007669"/>
    <property type="project" value="InterPro"/>
</dbReference>
<dbReference type="CDD" id="cd06225">
    <property type="entry name" value="HAMP"/>
    <property type="match status" value="1"/>
</dbReference>
<evidence type="ECO:0000256" key="8">
    <source>
        <dbReference type="SAM" id="Coils"/>
    </source>
</evidence>
<feature type="coiled-coil region" evidence="8">
    <location>
        <begin position="259"/>
        <end position="296"/>
    </location>
</feature>
<organism evidence="12 13">
    <name type="scientific">Acetobacter orientalis</name>
    <dbReference type="NCBI Taxonomy" id="146474"/>
    <lineage>
        <taxon>Bacteria</taxon>
        <taxon>Pseudomonadati</taxon>
        <taxon>Pseudomonadota</taxon>
        <taxon>Alphaproteobacteria</taxon>
        <taxon>Acetobacterales</taxon>
        <taxon>Acetobacteraceae</taxon>
        <taxon>Acetobacter</taxon>
    </lineage>
</organism>
<evidence type="ECO:0000256" key="2">
    <source>
        <dbReference type="ARBA" id="ARBA00004370"/>
    </source>
</evidence>